<feature type="transmembrane region" description="Helical" evidence="6">
    <location>
        <begin position="119"/>
        <end position="138"/>
    </location>
</feature>
<keyword evidence="4 6" id="KW-1133">Transmembrane helix</keyword>
<evidence type="ECO:0000256" key="5">
    <source>
        <dbReference type="ARBA" id="ARBA00023136"/>
    </source>
</evidence>
<dbReference type="GO" id="GO:0005886">
    <property type="term" value="C:plasma membrane"/>
    <property type="evidence" value="ECO:0007669"/>
    <property type="project" value="UniProtKB-SubCell"/>
</dbReference>
<evidence type="ECO:0000256" key="6">
    <source>
        <dbReference type="SAM" id="Phobius"/>
    </source>
</evidence>
<evidence type="ECO:0000256" key="3">
    <source>
        <dbReference type="ARBA" id="ARBA00022692"/>
    </source>
</evidence>
<evidence type="ECO:0000313" key="9">
    <source>
        <dbReference type="Proteomes" id="UP000279959"/>
    </source>
</evidence>
<organism evidence="8 9">
    <name type="scientific">Sphingobium amiense</name>
    <dbReference type="NCBI Taxonomy" id="135719"/>
    <lineage>
        <taxon>Bacteria</taxon>
        <taxon>Pseudomonadati</taxon>
        <taxon>Pseudomonadota</taxon>
        <taxon>Alphaproteobacteria</taxon>
        <taxon>Sphingomonadales</taxon>
        <taxon>Sphingomonadaceae</taxon>
        <taxon>Sphingobium</taxon>
    </lineage>
</organism>
<keyword evidence="9" id="KW-1185">Reference proteome</keyword>
<name>A0A494W886_9SPHN</name>
<sequence>MDSNFVLIMLLVATLTGICVVAFAGPSPEKARRRRVANIRGRHSESADALLEARMRKAISNRVTGGEGKMLVSLVPNPENLAKRLRMTGKKWTLSQYLTTCAGIFLFVVAMLQLRGFPFLFALMFGMAAGLGLPHWWVGRLITKRVNAFTVKFPDALDLLTRGLRSGLPIAETLGIVSSEIPGPVGEEFKLITERIKIGKTMEQALQETADRLGTPEFQFFVITLSIQRETGGNLAETLSNLANVLRQRAQMKLKIRAMSSESKASAYIIGVLPFLVFGMICYINYNYMSPFFTPDPAGIFGLSLMQVIGIGGLCWMSIGAFIMAQMVNFEI</sequence>
<proteinExistence type="predicted"/>
<dbReference type="InterPro" id="IPR018076">
    <property type="entry name" value="T2SS_GspF_dom"/>
</dbReference>
<keyword evidence="5 6" id="KW-0472">Membrane</keyword>
<protein>
    <submittedName>
        <fullName evidence="8">Pilus assembly protein TadB</fullName>
    </submittedName>
</protein>
<evidence type="ECO:0000259" key="7">
    <source>
        <dbReference type="Pfam" id="PF00482"/>
    </source>
</evidence>
<feature type="transmembrane region" description="Helical" evidence="6">
    <location>
        <begin position="298"/>
        <end position="325"/>
    </location>
</feature>
<evidence type="ECO:0000256" key="1">
    <source>
        <dbReference type="ARBA" id="ARBA00004651"/>
    </source>
</evidence>
<dbReference type="Pfam" id="PF00482">
    <property type="entry name" value="T2SSF"/>
    <property type="match status" value="1"/>
</dbReference>
<dbReference type="KEGG" id="sami:SAMIE_1003410"/>
<evidence type="ECO:0000256" key="2">
    <source>
        <dbReference type="ARBA" id="ARBA00022475"/>
    </source>
</evidence>
<feature type="transmembrane region" description="Helical" evidence="6">
    <location>
        <begin position="6"/>
        <end position="25"/>
    </location>
</feature>
<dbReference type="PANTHER" id="PTHR35007:SF1">
    <property type="entry name" value="PILUS ASSEMBLY PROTEIN"/>
    <property type="match status" value="1"/>
</dbReference>
<dbReference type="Gene3D" id="1.20.81.30">
    <property type="entry name" value="Type II secretion system (T2SS), domain F"/>
    <property type="match status" value="1"/>
</dbReference>
<dbReference type="InterPro" id="IPR042094">
    <property type="entry name" value="T2SS_GspF_sf"/>
</dbReference>
<keyword evidence="3 6" id="KW-0812">Transmembrane</keyword>
<accession>A0A494W886</accession>
<gene>
    <name evidence="8" type="ORF">SAMIE_1003410</name>
</gene>
<evidence type="ECO:0000256" key="4">
    <source>
        <dbReference type="ARBA" id="ARBA00022989"/>
    </source>
</evidence>
<comment type="subcellular location">
    <subcellularLocation>
        <location evidence="1">Cell membrane</location>
        <topology evidence="1">Multi-pass membrane protein</topology>
    </subcellularLocation>
</comment>
<keyword evidence="2" id="KW-1003">Cell membrane</keyword>
<dbReference type="Proteomes" id="UP000279959">
    <property type="component" value="Chromosome"/>
</dbReference>
<feature type="transmembrane region" description="Helical" evidence="6">
    <location>
        <begin position="94"/>
        <end position="113"/>
    </location>
</feature>
<dbReference type="PANTHER" id="PTHR35007">
    <property type="entry name" value="INTEGRAL MEMBRANE PROTEIN-RELATED"/>
    <property type="match status" value="1"/>
</dbReference>
<dbReference type="RefSeq" id="WP_066698253.1">
    <property type="nucleotide sequence ID" value="NZ_AP018664.1"/>
</dbReference>
<dbReference type="EMBL" id="AP018664">
    <property type="protein sequence ID" value="BBD96840.1"/>
    <property type="molecule type" value="Genomic_DNA"/>
</dbReference>
<feature type="domain" description="Type II secretion system protein GspF" evidence="7">
    <location>
        <begin position="157"/>
        <end position="281"/>
    </location>
</feature>
<feature type="transmembrane region" description="Helical" evidence="6">
    <location>
        <begin position="265"/>
        <end position="286"/>
    </location>
</feature>
<reference evidence="8 9" key="1">
    <citation type="submission" date="2018-05" db="EMBL/GenBank/DDBJ databases">
        <title>Complete Genome Sequence of the Nonylphenol-Degrading Bacterium Sphingobium amiense DSM 16289T.</title>
        <authorList>
            <person name="Ootsuka M."/>
            <person name="Nishizawa T."/>
            <person name="Ohta H."/>
        </authorList>
    </citation>
    <scope>NUCLEOTIDE SEQUENCE [LARGE SCALE GENOMIC DNA]</scope>
    <source>
        <strain evidence="8 9">DSM 16289</strain>
    </source>
</reference>
<evidence type="ECO:0000313" key="8">
    <source>
        <dbReference type="EMBL" id="BBD96840.1"/>
    </source>
</evidence>
<dbReference type="AlphaFoldDB" id="A0A494W886"/>